<gene>
    <name evidence="2" type="ORF">D6T69_09885</name>
</gene>
<dbReference type="Proteomes" id="UP000274593">
    <property type="component" value="Chromosome"/>
</dbReference>
<dbReference type="EMBL" id="CP032548">
    <property type="protein sequence ID" value="AZJ35810.1"/>
    <property type="molecule type" value="Genomic_DNA"/>
</dbReference>
<reference evidence="2 3" key="1">
    <citation type="submission" date="2018-09" db="EMBL/GenBank/DDBJ databases">
        <title>Insights into the microbiota of Asian seabass (Lates calcarifer) with tenacibaculosis symptoms and description of sp. nov. Tenacibaculum singaporense.</title>
        <authorList>
            <person name="Miyake S."/>
            <person name="Soh M."/>
            <person name="Azman M.N."/>
            <person name="Ngoh S.Y."/>
            <person name="Orban L."/>
        </authorList>
    </citation>
    <scope>NUCLEOTIDE SEQUENCE [LARGE SCALE GENOMIC DNA]</scope>
    <source>
        <strain evidence="2 3">DSM 106434</strain>
    </source>
</reference>
<proteinExistence type="predicted"/>
<evidence type="ECO:0000313" key="3">
    <source>
        <dbReference type="Proteomes" id="UP000274593"/>
    </source>
</evidence>
<dbReference type="AlphaFoldDB" id="A0A3Q8RNV7"/>
<feature type="coiled-coil region" evidence="1">
    <location>
        <begin position="69"/>
        <end position="103"/>
    </location>
</feature>
<name>A0A3Q8RNV7_9FLAO</name>
<evidence type="ECO:0000313" key="2">
    <source>
        <dbReference type="EMBL" id="AZJ35810.1"/>
    </source>
</evidence>
<organism evidence="2 3">
    <name type="scientific">Tenacibaculum singaporense</name>
    <dbReference type="NCBI Taxonomy" id="2358479"/>
    <lineage>
        <taxon>Bacteria</taxon>
        <taxon>Pseudomonadati</taxon>
        <taxon>Bacteroidota</taxon>
        <taxon>Flavobacteriia</taxon>
        <taxon>Flavobacteriales</taxon>
        <taxon>Flavobacteriaceae</taxon>
        <taxon>Tenacibaculum</taxon>
    </lineage>
</organism>
<accession>A0A3Q8RNV7</accession>
<dbReference type="KEGG" id="tsig:D6T69_09885"/>
<keyword evidence="1" id="KW-0175">Coiled coil</keyword>
<keyword evidence="3" id="KW-1185">Reference proteome</keyword>
<evidence type="ECO:0000256" key="1">
    <source>
        <dbReference type="SAM" id="Coils"/>
    </source>
</evidence>
<dbReference type="RefSeq" id="WP_125067572.1">
    <property type="nucleotide sequence ID" value="NZ_CP032548.1"/>
</dbReference>
<protein>
    <submittedName>
        <fullName evidence="2">Uncharacterized protein</fullName>
    </submittedName>
</protein>
<sequence>MKKLRGKELDKRLELELQKMIELGHKLSPISRSTLQRRLNLSSRGTLALKHRAKMIENAKQIQLEKAGITKKGEKRKTLKEQNEILKQEIIELKKERDLLIEKIAMIINGAQARGYDIEEIMLPIINFPE</sequence>